<feature type="signal peptide" evidence="1">
    <location>
        <begin position="1"/>
        <end position="19"/>
    </location>
</feature>
<dbReference type="InterPro" id="IPR018247">
    <property type="entry name" value="EF_Hand_1_Ca_BS"/>
</dbReference>
<dbReference type="PROSITE" id="PS00018">
    <property type="entry name" value="EF_HAND_1"/>
    <property type="match status" value="1"/>
</dbReference>
<keyword evidence="4" id="KW-1185">Reference proteome</keyword>
<comment type="caution">
    <text evidence="3">The sequence shown here is derived from an EMBL/GenBank/DDBJ whole genome shotgun (WGS) entry which is preliminary data.</text>
</comment>
<proteinExistence type="predicted"/>
<evidence type="ECO:0000313" key="4">
    <source>
        <dbReference type="Proteomes" id="UP000588068"/>
    </source>
</evidence>
<dbReference type="SMART" id="SM00054">
    <property type="entry name" value="EFh"/>
    <property type="match status" value="1"/>
</dbReference>
<name>A0A841HR51_9GAMM</name>
<dbReference type="Proteomes" id="UP000588068">
    <property type="component" value="Unassembled WGS sequence"/>
</dbReference>
<gene>
    <name evidence="3" type="ORF">HNQ60_003455</name>
</gene>
<organism evidence="3 4">
    <name type="scientific">Povalibacter uvarum</name>
    <dbReference type="NCBI Taxonomy" id="732238"/>
    <lineage>
        <taxon>Bacteria</taxon>
        <taxon>Pseudomonadati</taxon>
        <taxon>Pseudomonadota</taxon>
        <taxon>Gammaproteobacteria</taxon>
        <taxon>Steroidobacterales</taxon>
        <taxon>Steroidobacteraceae</taxon>
        <taxon>Povalibacter</taxon>
    </lineage>
</organism>
<dbReference type="Gene3D" id="1.10.238.10">
    <property type="entry name" value="EF-hand"/>
    <property type="match status" value="1"/>
</dbReference>
<protein>
    <recommendedName>
        <fullName evidence="2">EF-hand domain-containing protein</fullName>
    </recommendedName>
</protein>
<dbReference type="GO" id="GO:0005509">
    <property type="term" value="F:calcium ion binding"/>
    <property type="evidence" value="ECO:0007669"/>
    <property type="project" value="InterPro"/>
</dbReference>
<keyword evidence="1" id="KW-0732">Signal</keyword>
<dbReference type="EMBL" id="JACHHZ010000004">
    <property type="protein sequence ID" value="MBB6094568.1"/>
    <property type="molecule type" value="Genomic_DNA"/>
</dbReference>
<dbReference type="PROSITE" id="PS50222">
    <property type="entry name" value="EF_HAND_2"/>
    <property type="match status" value="1"/>
</dbReference>
<dbReference type="InterPro" id="IPR011992">
    <property type="entry name" value="EF-hand-dom_pair"/>
</dbReference>
<dbReference type="RefSeq" id="WP_184333982.1">
    <property type="nucleotide sequence ID" value="NZ_JACHHZ010000004.1"/>
</dbReference>
<evidence type="ECO:0000256" key="1">
    <source>
        <dbReference type="SAM" id="SignalP"/>
    </source>
</evidence>
<reference evidence="3 4" key="1">
    <citation type="submission" date="2020-08" db="EMBL/GenBank/DDBJ databases">
        <title>Genomic Encyclopedia of Type Strains, Phase IV (KMG-IV): sequencing the most valuable type-strain genomes for metagenomic binning, comparative biology and taxonomic classification.</title>
        <authorList>
            <person name="Goeker M."/>
        </authorList>
    </citation>
    <scope>NUCLEOTIDE SEQUENCE [LARGE SCALE GENOMIC DNA]</scope>
    <source>
        <strain evidence="3 4">DSM 26723</strain>
    </source>
</reference>
<accession>A0A841HR51</accession>
<dbReference type="AlphaFoldDB" id="A0A841HR51"/>
<dbReference type="SUPFAM" id="SSF47473">
    <property type="entry name" value="EF-hand"/>
    <property type="match status" value="1"/>
</dbReference>
<dbReference type="InterPro" id="IPR002048">
    <property type="entry name" value="EF_hand_dom"/>
</dbReference>
<feature type="chain" id="PRO_5032821174" description="EF-hand domain-containing protein" evidence="1">
    <location>
        <begin position="20"/>
        <end position="79"/>
    </location>
</feature>
<feature type="domain" description="EF-hand" evidence="2">
    <location>
        <begin position="46"/>
        <end position="79"/>
    </location>
</feature>
<evidence type="ECO:0000259" key="2">
    <source>
        <dbReference type="PROSITE" id="PS50222"/>
    </source>
</evidence>
<evidence type="ECO:0000313" key="3">
    <source>
        <dbReference type="EMBL" id="MBB6094568.1"/>
    </source>
</evidence>
<sequence length="79" mass="8269">MKALLTVVTATLLSAAAMAGDDKTHAATFDSLDKNADQQISKTEAAGDKHLSESFAAMDVNGDGYLSKSEFAAKMKTKS</sequence>
<dbReference type="Pfam" id="PF13202">
    <property type="entry name" value="EF-hand_5"/>
    <property type="match status" value="1"/>
</dbReference>